<dbReference type="KEGG" id="etr:ETAE_1168"/>
<keyword evidence="2" id="KW-1185">Reference proteome</keyword>
<evidence type="ECO:0000313" key="2">
    <source>
        <dbReference type="Proteomes" id="UP000002634"/>
    </source>
</evidence>
<evidence type="ECO:0008006" key="3">
    <source>
        <dbReference type="Google" id="ProtNLM"/>
    </source>
</evidence>
<evidence type="ECO:0000313" key="1">
    <source>
        <dbReference type="EMBL" id="ACY84013.1"/>
    </source>
</evidence>
<accession>A0AAU8PPC5</accession>
<dbReference type="EMBL" id="CP001135">
    <property type="protein sequence ID" value="ACY84013.1"/>
    <property type="molecule type" value="Genomic_DNA"/>
</dbReference>
<protein>
    <recommendedName>
        <fullName evidence="3">Secreted protein</fullName>
    </recommendedName>
</protein>
<dbReference type="Proteomes" id="UP000002634">
    <property type="component" value="Chromosome"/>
</dbReference>
<proteinExistence type="predicted"/>
<sequence>MMASGPSIFLLKLSNYMLSIVFFVESIHYSQCDDDVSYQVKLSHFSEIYVETSILSLIVSDLKSTMLYFILICFS</sequence>
<name>A0AAU8PPC5_EDWPI</name>
<organism evidence="1 2">
    <name type="scientific">Edwardsiella piscicida</name>
    <dbReference type="NCBI Taxonomy" id="1263550"/>
    <lineage>
        <taxon>Bacteria</taxon>
        <taxon>Pseudomonadati</taxon>
        <taxon>Pseudomonadota</taxon>
        <taxon>Gammaproteobacteria</taxon>
        <taxon>Enterobacterales</taxon>
        <taxon>Hafniaceae</taxon>
        <taxon>Edwardsiella</taxon>
    </lineage>
</organism>
<gene>
    <name evidence="1" type="ordered locus">ETAE_1168</name>
</gene>
<reference evidence="1 2" key="1">
    <citation type="journal article" date="2009" name="PLoS ONE">
        <title>Genome sequence of the versatile fish pathogen Edwardsiella tarda provides insights into its adaptation to broad host ranges and intracellular niches.</title>
        <authorList>
            <person name="Wang Q."/>
            <person name="Yang M."/>
            <person name="Xiao J."/>
            <person name="Wu H."/>
            <person name="Wang X."/>
            <person name="Lv Y."/>
            <person name="Xu L."/>
            <person name="Zheng H."/>
            <person name="Wang S."/>
            <person name="Zhao G."/>
            <person name="Liu Q."/>
            <person name="Zhang Y."/>
        </authorList>
    </citation>
    <scope>NUCLEOTIDE SEQUENCE [LARGE SCALE GENOMIC DNA]</scope>
    <source>
        <strain evidence="2">EIB202 / CCTCC M208068</strain>
    </source>
</reference>
<dbReference type="AlphaFoldDB" id="A0AAU8PPC5"/>